<dbReference type="Pfam" id="PF03061">
    <property type="entry name" value="4HBT"/>
    <property type="match status" value="1"/>
</dbReference>
<evidence type="ECO:0000313" key="26">
    <source>
        <dbReference type="Proteomes" id="UP000430345"/>
    </source>
</evidence>
<dbReference type="SUPFAM" id="SSF54637">
    <property type="entry name" value="Thioesterase/thiol ester dehydrase-isomerase"/>
    <property type="match status" value="1"/>
</dbReference>
<evidence type="ECO:0000256" key="1">
    <source>
        <dbReference type="ARBA" id="ARBA00004170"/>
    </source>
</evidence>
<evidence type="ECO:0000256" key="17">
    <source>
        <dbReference type="ARBA" id="ARBA00040123"/>
    </source>
</evidence>
<keyword evidence="11" id="KW-0472">Membrane</keyword>
<protein>
    <recommendedName>
        <fullName evidence="17">Acyl-coenzyme A thioesterase THEM4</fullName>
        <ecNumber evidence="16">3.1.2.2</ecNumber>
    </recommendedName>
    <alternativeName>
        <fullName evidence="18">Thioesterase superfamily member 4</fullName>
    </alternativeName>
</protein>
<evidence type="ECO:0000256" key="4">
    <source>
        <dbReference type="ARBA" id="ARBA00022475"/>
    </source>
</evidence>
<comment type="subcellular location">
    <subcellularLocation>
        <location evidence="3">Cell projection</location>
        <location evidence="3">Ruffle membrane</location>
    </subcellularLocation>
    <subcellularLocation>
        <location evidence="2">Cytoplasm</location>
    </subcellularLocation>
    <subcellularLocation>
        <location evidence="1">Membrane</location>
        <topology evidence="1">Peripheral membrane protein</topology>
    </subcellularLocation>
</comment>
<evidence type="ECO:0000256" key="3">
    <source>
        <dbReference type="ARBA" id="ARBA00004632"/>
    </source>
</evidence>
<comment type="catalytic activity">
    <reaction evidence="20">
        <text>hexadecanoyl-CoA + H2O = hexadecanoate + CoA + H(+)</text>
        <dbReference type="Rhea" id="RHEA:16645"/>
        <dbReference type="ChEBI" id="CHEBI:7896"/>
        <dbReference type="ChEBI" id="CHEBI:15377"/>
        <dbReference type="ChEBI" id="CHEBI:15378"/>
        <dbReference type="ChEBI" id="CHEBI:57287"/>
        <dbReference type="ChEBI" id="CHEBI:57379"/>
        <dbReference type="EC" id="3.1.2.2"/>
    </reaction>
    <physiologicalReaction direction="left-to-right" evidence="20">
        <dbReference type="Rhea" id="RHEA:16646"/>
    </physiologicalReaction>
</comment>
<dbReference type="CDD" id="cd03443">
    <property type="entry name" value="PaaI_thioesterase"/>
    <property type="match status" value="1"/>
</dbReference>
<evidence type="ECO:0000256" key="16">
    <source>
        <dbReference type="ARBA" id="ARBA00038848"/>
    </source>
</evidence>
<comment type="similarity">
    <text evidence="15">Belongs to the THEM4/THEM5 thioesterase family.</text>
</comment>
<dbReference type="Gene3D" id="3.10.129.10">
    <property type="entry name" value="Hotdog Thioesterase"/>
    <property type="match status" value="1"/>
</dbReference>
<comment type="catalytic activity">
    <reaction evidence="14">
        <text>(9Z)-octadecenoyl-CoA + H2O = (9Z)-octadecenoate + CoA + H(+)</text>
        <dbReference type="Rhea" id="RHEA:40139"/>
        <dbReference type="ChEBI" id="CHEBI:15377"/>
        <dbReference type="ChEBI" id="CHEBI:15378"/>
        <dbReference type="ChEBI" id="CHEBI:30823"/>
        <dbReference type="ChEBI" id="CHEBI:57287"/>
        <dbReference type="ChEBI" id="CHEBI:57387"/>
    </reaction>
    <physiologicalReaction direction="left-to-right" evidence="14">
        <dbReference type="Rhea" id="RHEA:40140"/>
    </physiologicalReaction>
</comment>
<keyword evidence="10" id="KW-0443">Lipid metabolism</keyword>
<evidence type="ECO:0000256" key="9">
    <source>
        <dbReference type="ARBA" id="ARBA00022946"/>
    </source>
</evidence>
<keyword evidence="12" id="KW-0966">Cell projection</keyword>
<keyword evidence="4" id="KW-1003">Cell membrane</keyword>
<name>A0A6I1MRI8_9CLOT</name>
<evidence type="ECO:0000256" key="14">
    <source>
        <dbReference type="ARBA" id="ARBA00037002"/>
    </source>
</evidence>
<keyword evidence="5" id="KW-0963">Cytoplasm</keyword>
<dbReference type="PANTHER" id="PTHR12418:SF19">
    <property type="entry name" value="ACYL-COENZYME A THIOESTERASE THEM4"/>
    <property type="match status" value="1"/>
</dbReference>
<dbReference type="RefSeq" id="WP_152892090.1">
    <property type="nucleotide sequence ID" value="NZ_WHJC01000431.1"/>
</dbReference>
<comment type="catalytic activity">
    <reaction evidence="13">
        <text>(5Z,8Z,11Z,14Z)-eicosatetraenoyl-CoA + H2O = (5Z,8Z,11Z,14Z)-eicosatetraenoate + CoA + H(+)</text>
        <dbReference type="Rhea" id="RHEA:40151"/>
        <dbReference type="ChEBI" id="CHEBI:15377"/>
        <dbReference type="ChEBI" id="CHEBI:15378"/>
        <dbReference type="ChEBI" id="CHEBI:32395"/>
        <dbReference type="ChEBI" id="CHEBI:57287"/>
        <dbReference type="ChEBI" id="CHEBI:57368"/>
    </reaction>
    <physiologicalReaction direction="left-to-right" evidence="13">
        <dbReference type="Rhea" id="RHEA:40152"/>
    </physiologicalReaction>
</comment>
<sequence length="169" mass="19103">MKYKVIKKQNNGKKCIVCGLENNIGLKTSFYELENGKLVGICTTKEEHQSYPGRLHGGISSALLDETIGRAISINNPEIWGVTIDLNTKFRKPVPLDEEIKIIGEITKETRRGFEGEGKIILANGEVAVTAWGRYIKMDIDKITNTNIDHEEWILNLKEDDPTEIEIFE</sequence>
<accession>A0A6I1MRI8</accession>
<dbReference type="GO" id="GO:0016787">
    <property type="term" value="F:hydrolase activity"/>
    <property type="evidence" value="ECO:0007669"/>
    <property type="project" value="UniProtKB-KW"/>
</dbReference>
<dbReference type="GO" id="GO:0016020">
    <property type="term" value="C:membrane"/>
    <property type="evidence" value="ECO:0007669"/>
    <property type="project" value="UniProtKB-SubCell"/>
</dbReference>
<evidence type="ECO:0000256" key="19">
    <source>
        <dbReference type="ARBA" id="ARBA00047588"/>
    </source>
</evidence>
<dbReference type="GO" id="GO:0006631">
    <property type="term" value="P:fatty acid metabolic process"/>
    <property type="evidence" value="ECO:0007669"/>
    <property type="project" value="UniProtKB-KW"/>
</dbReference>
<evidence type="ECO:0000256" key="8">
    <source>
        <dbReference type="ARBA" id="ARBA00022832"/>
    </source>
</evidence>
<evidence type="ECO:0000256" key="20">
    <source>
        <dbReference type="ARBA" id="ARBA00047734"/>
    </source>
</evidence>
<dbReference type="OrthoDB" id="9792301at2"/>
<feature type="domain" description="Thioesterase" evidence="24">
    <location>
        <begin position="53"/>
        <end position="127"/>
    </location>
</feature>
<comment type="catalytic activity">
    <reaction evidence="19">
        <text>octanoyl-CoA + H2O = octanoate + CoA + H(+)</text>
        <dbReference type="Rhea" id="RHEA:30143"/>
        <dbReference type="ChEBI" id="CHEBI:15377"/>
        <dbReference type="ChEBI" id="CHEBI:15378"/>
        <dbReference type="ChEBI" id="CHEBI:25646"/>
        <dbReference type="ChEBI" id="CHEBI:57287"/>
        <dbReference type="ChEBI" id="CHEBI:57386"/>
    </reaction>
    <physiologicalReaction direction="left-to-right" evidence="19">
        <dbReference type="Rhea" id="RHEA:30144"/>
    </physiologicalReaction>
</comment>
<evidence type="ECO:0000256" key="23">
    <source>
        <dbReference type="ARBA" id="ARBA00048180"/>
    </source>
</evidence>
<keyword evidence="8" id="KW-0276">Fatty acid metabolism</keyword>
<dbReference type="InterPro" id="IPR052365">
    <property type="entry name" value="THEM4/THEM5_acyl-CoA_thioest"/>
</dbReference>
<evidence type="ECO:0000256" key="22">
    <source>
        <dbReference type="ARBA" id="ARBA00048074"/>
    </source>
</evidence>
<keyword evidence="26" id="KW-1185">Reference proteome</keyword>
<dbReference type="GO" id="GO:0005737">
    <property type="term" value="C:cytoplasm"/>
    <property type="evidence" value="ECO:0007669"/>
    <property type="project" value="UniProtKB-SubCell"/>
</dbReference>
<evidence type="ECO:0000313" key="25">
    <source>
        <dbReference type="EMBL" id="MPQ45088.1"/>
    </source>
</evidence>
<dbReference type="InterPro" id="IPR006683">
    <property type="entry name" value="Thioestr_dom"/>
</dbReference>
<evidence type="ECO:0000256" key="5">
    <source>
        <dbReference type="ARBA" id="ARBA00022490"/>
    </source>
</evidence>
<dbReference type="EC" id="3.1.2.2" evidence="16"/>
<comment type="catalytic activity">
    <reaction evidence="23">
        <text>tetradecanoyl-CoA + H2O = tetradecanoate + CoA + H(+)</text>
        <dbReference type="Rhea" id="RHEA:40119"/>
        <dbReference type="ChEBI" id="CHEBI:15377"/>
        <dbReference type="ChEBI" id="CHEBI:15378"/>
        <dbReference type="ChEBI" id="CHEBI:30807"/>
        <dbReference type="ChEBI" id="CHEBI:57287"/>
        <dbReference type="ChEBI" id="CHEBI:57385"/>
    </reaction>
    <physiologicalReaction direction="left-to-right" evidence="23">
        <dbReference type="Rhea" id="RHEA:40120"/>
    </physiologicalReaction>
</comment>
<evidence type="ECO:0000256" key="12">
    <source>
        <dbReference type="ARBA" id="ARBA00023273"/>
    </source>
</evidence>
<organism evidence="25 26">
    <name type="scientific">Clostridium tarantellae</name>
    <dbReference type="NCBI Taxonomy" id="39493"/>
    <lineage>
        <taxon>Bacteria</taxon>
        <taxon>Bacillati</taxon>
        <taxon>Bacillota</taxon>
        <taxon>Clostridia</taxon>
        <taxon>Eubacteriales</taxon>
        <taxon>Clostridiaceae</taxon>
        <taxon>Clostridium</taxon>
    </lineage>
</organism>
<evidence type="ECO:0000256" key="10">
    <source>
        <dbReference type="ARBA" id="ARBA00023098"/>
    </source>
</evidence>
<evidence type="ECO:0000256" key="7">
    <source>
        <dbReference type="ARBA" id="ARBA00022801"/>
    </source>
</evidence>
<evidence type="ECO:0000256" key="6">
    <source>
        <dbReference type="ARBA" id="ARBA00022703"/>
    </source>
</evidence>
<comment type="caution">
    <text evidence="25">The sequence shown here is derived from an EMBL/GenBank/DDBJ whole genome shotgun (WGS) entry which is preliminary data.</text>
</comment>
<dbReference type="PANTHER" id="PTHR12418">
    <property type="entry name" value="ACYL-COENZYME A THIOESTERASE THEM4"/>
    <property type="match status" value="1"/>
</dbReference>
<dbReference type="Proteomes" id="UP000430345">
    <property type="component" value="Unassembled WGS sequence"/>
</dbReference>
<evidence type="ECO:0000259" key="24">
    <source>
        <dbReference type="Pfam" id="PF03061"/>
    </source>
</evidence>
<evidence type="ECO:0000256" key="13">
    <source>
        <dbReference type="ARBA" id="ARBA00035852"/>
    </source>
</evidence>
<evidence type="ECO:0000256" key="11">
    <source>
        <dbReference type="ARBA" id="ARBA00023136"/>
    </source>
</evidence>
<proteinExistence type="inferred from homology"/>
<gene>
    <name evidence="25" type="ORF">GBZ86_15295</name>
</gene>
<dbReference type="InterPro" id="IPR029069">
    <property type="entry name" value="HotDog_dom_sf"/>
</dbReference>
<evidence type="ECO:0000256" key="15">
    <source>
        <dbReference type="ARBA" id="ARBA00038456"/>
    </source>
</evidence>
<keyword evidence="7" id="KW-0378">Hydrolase</keyword>
<keyword evidence="9" id="KW-0809">Transit peptide</keyword>
<keyword evidence="6" id="KW-0053">Apoptosis</keyword>
<reference evidence="25 26" key="1">
    <citation type="submission" date="2019-10" db="EMBL/GenBank/DDBJ databases">
        <title>The Genome Sequence of Clostridium tarantellae Isolated from Fish Brain.</title>
        <authorList>
            <person name="Bano L."/>
            <person name="Kiel M."/>
            <person name="Sales G."/>
            <person name="Doxey A.C."/>
            <person name="Mansfield M.J."/>
            <person name="Schiavone M."/>
            <person name="Rossetto O."/>
            <person name="Pirazzini M."/>
            <person name="Dobrindt U."/>
            <person name="Montecucco C."/>
        </authorList>
    </citation>
    <scope>NUCLEOTIDE SEQUENCE [LARGE SCALE GENOMIC DNA]</scope>
    <source>
        <strain evidence="25 26">DSM 3997</strain>
    </source>
</reference>
<evidence type="ECO:0000256" key="2">
    <source>
        <dbReference type="ARBA" id="ARBA00004496"/>
    </source>
</evidence>
<dbReference type="EMBL" id="WHJC01000431">
    <property type="protein sequence ID" value="MPQ45088.1"/>
    <property type="molecule type" value="Genomic_DNA"/>
</dbReference>
<evidence type="ECO:0000256" key="21">
    <source>
        <dbReference type="ARBA" id="ARBA00047969"/>
    </source>
</evidence>
<dbReference type="AlphaFoldDB" id="A0A6I1MRI8"/>
<comment type="catalytic activity">
    <reaction evidence="21">
        <text>decanoyl-CoA + H2O = decanoate + CoA + H(+)</text>
        <dbReference type="Rhea" id="RHEA:40059"/>
        <dbReference type="ChEBI" id="CHEBI:15377"/>
        <dbReference type="ChEBI" id="CHEBI:15378"/>
        <dbReference type="ChEBI" id="CHEBI:27689"/>
        <dbReference type="ChEBI" id="CHEBI:57287"/>
        <dbReference type="ChEBI" id="CHEBI:61430"/>
    </reaction>
    <physiologicalReaction direction="left-to-right" evidence="21">
        <dbReference type="Rhea" id="RHEA:40060"/>
    </physiologicalReaction>
</comment>
<comment type="catalytic activity">
    <reaction evidence="22">
        <text>dodecanoyl-CoA + H2O = dodecanoate + CoA + H(+)</text>
        <dbReference type="Rhea" id="RHEA:30135"/>
        <dbReference type="ChEBI" id="CHEBI:15377"/>
        <dbReference type="ChEBI" id="CHEBI:15378"/>
        <dbReference type="ChEBI" id="CHEBI:18262"/>
        <dbReference type="ChEBI" id="CHEBI:57287"/>
        <dbReference type="ChEBI" id="CHEBI:57375"/>
    </reaction>
    <physiologicalReaction direction="left-to-right" evidence="22">
        <dbReference type="Rhea" id="RHEA:30136"/>
    </physiologicalReaction>
</comment>
<evidence type="ECO:0000256" key="18">
    <source>
        <dbReference type="ARBA" id="ARBA00043210"/>
    </source>
</evidence>